<dbReference type="Gene3D" id="1.10.287.130">
    <property type="match status" value="1"/>
</dbReference>
<feature type="transmembrane region" description="Helical" evidence="15">
    <location>
        <begin position="171"/>
        <end position="191"/>
    </location>
</feature>
<organism evidence="18 19">
    <name type="scientific">Gynuella sunshinyii YC6258</name>
    <dbReference type="NCBI Taxonomy" id="1445510"/>
    <lineage>
        <taxon>Bacteria</taxon>
        <taxon>Pseudomonadati</taxon>
        <taxon>Pseudomonadota</taxon>
        <taxon>Gammaproteobacteria</taxon>
        <taxon>Oceanospirillales</taxon>
        <taxon>Saccharospirillaceae</taxon>
        <taxon>Gynuella</taxon>
    </lineage>
</organism>
<dbReference type="PROSITE" id="PS50109">
    <property type="entry name" value="HIS_KIN"/>
    <property type="match status" value="1"/>
</dbReference>
<dbReference type="GO" id="GO:0000155">
    <property type="term" value="F:phosphorelay sensor kinase activity"/>
    <property type="evidence" value="ECO:0007669"/>
    <property type="project" value="InterPro"/>
</dbReference>
<dbReference type="STRING" id="1445510.YC6258_02324"/>
<dbReference type="EC" id="2.7.13.3" evidence="3"/>
<keyword evidence="6" id="KW-0808">Transferase</keyword>
<protein>
    <recommendedName>
        <fullName evidence="3">histidine kinase</fullName>
        <ecNumber evidence="3">2.7.13.3</ecNumber>
    </recommendedName>
</protein>
<evidence type="ECO:0000256" key="8">
    <source>
        <dbReference type="ARBA" id="ARBA00022741"/>
    </source>
</evidence>
<comment type="catalytic activity">
    <reaction evidence="1">
        <text>ATP + protein L-histidine = ADP + protein N-phospho-L-histidine.</text>
        <dbReference type="EC" id="2.7.13.3"/>
    </reaction>
</comment>
<evidence type="ECO:0000256" key="2">
    <source>
        <dbReference type="ARBA" id="ARBA00004651"/>
    </source>
</evidence>
<name>A0A0C5VI73_9GAMM</name>
<keyword evidence="8" id="KW-0547">Nucleotide-binding</keyword>
<dbReference type="PANTHER" id="PTHR45528">
    <property type="entry name" value="SENSOR HISTIDINE KINASE CPXA"/>
    <property type="match status" value="1"/>
</dbReference>
<dbReference type="Gene3D" id="6.10.340.10">
    <property type="match status" value="1"/>
</dbReference>
<feature type="compositionally biased region" description="Basic and acidic residues" evidence="14">
    <location>
        <begin position="470"/>
        <end position="482"/>
    </location>
</feature>
<dbReference type="OrthoDB" id="9804645at2"/>
<keyword evidence="13 15" id="KW-0472">Membrane</keyword>
<evidence type="ECO:0000256" key="9">
    <source>
        <dbReference type="ARBA" id="ARBA00022777"/>
    </source>
</evidence>
<evidence type="ECO:0000256" key="15">
    <source>
        <dbReference type="SAM" id="Phobius"/>
    </source>
</evidence>
<accession>A0A0C5VI73</accession>
<dbReference type="InterPro" id="IPR036097">
    <property type="entry name" value="HisK_dim/P_sf"/>
</dbReference>
<dbReference type="Pfam" id="PF00512">
    <property type="entry name" value="HisKA"/>
    <property type="match status" value="1"/>
</dbReference>
<dbReference type="Gene3D" id="3.30.565.10">
    <property type="entry name" value="Histidine kinase-like ATPase, C-terminal domain"/>
    <property type="match status" value="1"/>
</dbReference>
<evidence type="ECO:0000256" key="12">
    <source>
        <dbReference type="ARBA" id="ARBA00023012"/>
    </source>
</evidence>
<evidence type="ECO:0000313" key="18">
    <source>
        <dbReference type="EMBL" id="AJQ94362.1"/>
    </source>
</evidence>
<evidence type="ECO:0000256" key="13">
    <source>
        <dbReference type="ARBA" id="ARBA00023136"/>
    </source>
</evidence>
<dbReference type="SMART" id="SM00388">
    <property type="entry name" value="HisKA"/>
    <property type="match status" value="1"/>
</dbReference>
<keyword evidence="5" id="KW-0597">Phosphoprotein</keyword>
<dbReference type="SUPFAM" id="SSF55874">
    <property type="entry name" value="ATPase domain of HSP90 chaperone/DNA topoisomerase II/histidine kinase"/>
    <property type="match status" value="1"/>
</dbReference>
<keyword evidence="10" id="KW-0067">ATP-binding</keyword>
<dbReference type="PANTHER" id="PTHR45528:SF1">
    <property type="entry name" value="SENSOR HISTIDINE KINASE CPXA"/>
    <property type="match status" value="1"/>
</dbReference>
<dbReference type="EMBL" id="CP007142">
    <property type="protein sequence ID" value="AJQ94362.1"/>
    <property type="molecule type" value="Genomic_DNA"/>
</dbReference>
<dbReference type="Proteomes" id="UP000032266">
    <property type="component" value="Chromosome"/>
</dbReference>
<dbReference type="SUPFAM" id="SSF47384">
    <property type="entry name" value="Homodimeric domain of signal transducing histidine kinase"/>
    <property type="match status" value="1"/>
</dbReference>
<evidence type="ECO:0000256" key="4">
    <source>
        <dbReference type="ARBA" id="ARBA00022475"/>
    </source>
</evidence>
<dbReference type="InterPro" id="IPR004358">
    <property type="entry name" value="Sig_transdc_His_kin-like_C"/>
</dbReference>
<evidence type="ECO:0000256" key="1">
    <source>
        <dbReference type="ARBA" id="ARBA00000085"/>
    </source>
</evidence>
<feature type="domain" description="Histidine kinase" evidence="16">
    <location>
        <begin position="252"/>
        <end position="468"/>
    </location>
</feature>
<dbReference type="PROSITE" id="PS50885">
    <property type="entry name" value="HAMP"/>
    <property type="match status" value="1"/>
</dbReference>
<evidence type="ECO:0000256" key="6">
    <source>
        <dbReference type="ARBA" id="ARBA00022679"/>
    </source>
</evidence>
<dbReference type="InterPro" id="IPR003660">
    <property type="entry name" value="HAMP_dom"/>
</dbReference>
<evidence type="ECO:0000256" key="7">
    <source>
        <dbReference type="ARBA" id="ARBA00022692"/>
    </source>
</evidence>
<feature type="region of interest" description="Disordered" evidence="14">
    <location>
        <begin position="467"/>
        <end position="489"/>
    </location>
</feature>
<sequence length="489" mass="55361">MSWRKIASRLNPWHTLFGKIFLWFWITCILIIAITSVVVKSINRPYQIEPANSESIEALASQARRVLQIYARYGSEAVTQLQRINELERVQIYLVDEEFRIIGLPRPPRSAFPLLSTMLDETRPVLGFWRNEVWLGPATLQIGNQGYYLLLRGWNASPPSSLPQEYLNETVILMLSLLLSGLLSAFLAWSFSRPLTKFGRAYRELAGGKLDTRIGHSLTKRMDEFGHLGRDFDYMASRLENLVYAQQRLLSNVSHELRSPITRIQVALGIAHQKCGPEVHGILERIERETEKLEQMIAQVLKLSRLENKMQSMEWAPMDLTPLLIQLADDANFEARAVNKSVTLKTGHSKWIKGESSLLHSALENIVRNGIRYTKEHTAVEIETRDMAFGKTDRVEILIRDHGPGTSEEVLQHLFEPFFRAVENTADGGAGLGLSIAEQVISSHNGTLSAKNHIGGGLEFQIQLPSITKPETKQPPRLESDSNIRLPQQ</sequence>
<feature type="transmembrane region" description="Helical" evidence="15">
    <location>
        <begin position="20"/>
        <end position="39"/>
    </location>
</feature>
<dbReference type="KEGG" id="gsn:YC6258_02324"/>
<dbReference type="InterPro" id="IPR005467">
    <property type="entry name" value="His_kinase_dom"/>
</dbReference>
<dbReference type="InterPro" id="IPR036890">
    <property type="entry name" value="HATPase_C_sf"/>
</dbReference>
<keyword evidence="9 18" id="KW-0418">Kinase</keyword>
<dbReference type="PRINTS" id="PR00344">
    <property type="entry name" value="BCTRLSENSOR"/>
</dbReference>
<feature type="domain" description="HAMP" evidence="17">
    <location>
        <begin position="189"/>
        <end position="244"/>
    </location>
</feature>
<keyword evidence="11 15" id="KW-1133">Transmembrane helix</keyword>
<evidence type="ECO:0000259" key="16">
    <source>
        <dbReference type="PROSITE" id="PS50109"/>
    </source>
</evidence>
<dbReference type="InterPro" id="IPR003594">
    <property type="entry name" value="HATPase_dom"/>
</dbReference>
<dbReference type="CDD" id="cd06225">
    <property type="entry name" value="HAMP"/>
    <property type="match status" value="1"/>
</dbReference>
<dbReference type="GO" id="GO:0005524">
    <property type="term" value="F:ATP binding"/>
    <property type="evidence" value="ECO:0007669"/>
    <property type="project" value="UniProtKB-KW"/>
</dbReference>
<gene>
    <name evidence="18" type="ORF">YC6258_02324</name>
</gene>
<dbReference type="SMART" id="SM00304">
    <property type="entry name" value="HAMP"/>
    <property type="match status" value="1"/>
</dbReference>
<dbReference type="Pfam" id="PF00672">
    <property type="entry name" value="HAMP"/>
    <property type="match status" value="1"/>
</dbReference>
<proteinExistence type="predicted"/>
<keyword evidence="7 15" id="KW-0812">Transmembrane</keyword>
<dbReference type="RefSeq" id="WP_052830209.1">
    <property type="nucleotide sequence ID" value="NZ_CP007142.1"/>
</dbReference>
<dbReference type="CDD" id="cd00082">
    <property type="entry name" value="HisKA"/>
    <property type="match status" value="1"/>
</dbReference>
<evidence type="ECO:0000256" key="5">
    <source>
        <dbReference type="ARBA" id="ARBA00022553"/>
    </source>
</evidence>
<dbReference type="SMART" id="SM00387">
    <property type="entry name" value="HATPase_c"/>
    <property type="match status" value="1"/>
</dbReference>
<evidence type="ECO:0000256" key="3">
    <source>
        <dbReference type="ARBA" id="ARBA00012438"/>
    </source>
</evidence>
<evidence type="ECO:0000256" key="14">
    <source>
        <dbReference type="SAM" id="MobiDB-lite"/>
    </source>
</evidence>
<dbReference type="InterPro" id="IPR003661">
    <property type="entry name" value="HisK_dim/P_dom"/>
</dbReference>
<reference evidence="18 19" key="1">
    <citation type="submission" date="2014-01" db="EMBL/GenBank/DDBJ databases">
        <title>Full genme sequencing of cellulolytic bacterium Gynuella sunshinyii YC6258T gen. nov., sp. nov.</title>
        <authorList>
            <person name="Khan H."/>
            <person name="Chung E.J."/>
            <person name="Chung Y.R."/>
        </authorList>
    </citation>
    <scope>NUCLEOTIDE SEQUENCE [LARGE SCALE GENOMIC DNA]</scope>
    <source>
        <strain evidence="18 19">YC6258</strain>
    </source>
</reference>
<dbReference type="GO" id="GO:0005886">
    <property type="term" value="C:plasma membrane"/>
    <property type="evidence" value="ECO:0007669"/>
    <property type="project" value="UniProtKB-SubCell"/>
</dbReference>
<keyword evidence="4" id="KW-1003">Cell membrane</keyword>
<dbReference type="InterPro" id="IPR050398">
    <property type="entry name" value="HssS/ArlS-like"/>
</dbReference>
<evidence type="ECO:0000313" key="19">
    <source>
        <dbReference type="Proteomes" id="UP000032266"/>
    </source>
</evidence>
<dbReference type="CDD" id="cd00075">
    <property type="entry name" value="HATPase"/>
    <property type="match status" value="1"/>
</dbReference>
<dbReference type="HOGENOM" id="CLU_000445_89_27_6"/>
<comment type="subcellular location">
    <subcellularLocation>
        <location evidence="2">Cell membrane</location>
        <topology evidence="2">Multi-pass membrane protein</topology>
    </subcellularLocation>
</comment>
<evidence type="ECO:0000256" key="10">
    <source>
        <dbReference type="ARBA" id="ARBA00022840"/>
    </source>
</evidence>
<dbReference type="AlphaFoldDB" id="A0A0C5VI73"/>
<dbReference type="SUPFAM" id="SSF158472">
    <property type="entry name" value="HAMP domain-like"/>
    <property type="match status" value="1"/>
</dbReference>
<keyword evidence="19" id="KW-1185">Reference proteome</keyword>
<evidence type="ECO:0000256" key="11">
    <source>
        <dbReference type="ARBA" id="ARBA00022989"/>
    </source>
</evidence>
<keyword evidence="12" id="KW-0902">Two-component regulatory system</keyword>
<dbReference type="Pfam" id="PF02518">
    <property type="entry name" value="HATPase_c"/>
    <property type="match status" value="1"/>
</dbReference>
<evidence type="ECO:0000259" key="17">
    <source>
        <dbReference type="PROSITE" id="PS50885"/>
    </source>
</evidence>